<dbReference type="PANTHER" id="PTHR46122">
    <property type="entry name" value="GALACTOSE OXIDASE/KELCH REPEAT PROTEIN-RELATED"/>
    <property type="match status" value="1"/>
</dbReference>
<dbReference type="SUPFAM" id="SSF117281">
    <property type="entry name" value="Kelch motif"/>
    <property type="match status" value="1"/>
</dbReference>
<dbReference type="InterPro" id="IPR015915">
    <property type="entry name" value="Kelch-typ_b-propeller"/>
</dbReference>
<dbReference type="InterPro" id="IPR052439">
    <property type="entry name" value="F-box/Kelch-repeat"/>
</dbReference>
<organism evidence="4">
    <name type="scientific">Ananas comosus var. bracteatus</name>
    <name type="common">red pineapple</name>
    <dbReference type="NCBI Taxonomy" id="296719"/>
    <lineage>
        <taxon>Eukaryota</taxon>
        <taxon>Viridiplantae</taxon>
        <taxon>Streptophyta</taxon>
        <taxon>Embryophyta</taxon>
        <taxon>Tracheophyta</taxon>
        <taxon>Spermatophyta</taxon>
        <taxon>Magnoliopsida</taxon>
        <taxon>Liliopsida</taxon>
        <taxon>Poales</taxon>
        <taxon>Bromeliaceae</taxon>
        <taxon>Bromelioideae</taxon>
        <taxon>Ananas</taxon>
    </lineage>
</organism>
<evidence type="ECO:0008006" key="5">
    <source>
        <dbReference type="Google" id="ProtNLM"/>
    </source>
</evidence>
<dbReference type="AlphaFoldDB" id="A0A6V7NVA4"/>
<reference evidence="4" key="1">
    <citation type="submission" date="2020-07" db="EMBL/GenBank/DDBJ databases">
        <authorList>
            <person name="Lin J."/>
        </authorList>
    </citation>
    <scope>NUCLEOTIDE SEQUENCE</scope>
</reference>
<evidence type="ECO:0000256" key="2">
    <source>
        <dbReference type="ARBA" id="ARBA00022737"/>
    </source>
</evidence>
<dbReference type="PANTHER" id="PTHR46122:SF2">
    <property type="entry name" value="F-BOX_KELCH-REPEAT PROTEIN SKIP11"/>
    <property type="match status" value="1"/>
</dbReference>
<sequence>MYNSDRQCWEVLPSMNRARKMCSGVFMDGKFYVIGGMRSHTEHLTCGEEYDLERRAWRLVPGMAAGLTGATTGAPPLVAVVGNELYAADYASNELRRYDKGRNAWATLGRLPERSVSMNGWGLAFKACGDRLIVIGGGGLGRGRRGHRAQLVGPDRRGPAGVGGDRQPSVGELCYECTYRSQSHLARNPDSHLFDDLGMVFHDVRMRRLTDGLVCSPLAELLKAAVICRRSGEKQPAANLVAMVAVLQAVGTSK</sequence>
<evidence type="ECO:0000256" key="1">
    <source>
        <dbReference type="ARBA" id="ARBA00022441"/>
    </source>
</evidence>
<evidence type="ECO:0000256" key="3">
    <source>
        <dbReference type="SAM" id="MobiDB-lite"/>
    </source>
</evidence>
<keyword evidence="2" id="KW-0677">Repeat</keyword>
<dbReference type="GO" id="GO:0005634">
    <property type="term" value="C:nucleus"/>
    <property type="evidence" value="ECO:0007669"/>
    <property type="project" value="TreeGrafter"/>
</dbReference>
<feature type="region of interest" description="Disordered" evidence="3">
    <location>
        <begin position="145"/>
        <end position="165"/>
    </location>
</feature>
<accession>A0A6V7NVA4</accession>
<dbReference type="InterPro" id="IPR006652">
    <property type="entry name" value="Kelch_1"/>
</dbReference>
<dbReference type="Pfam" id="PF01344">
    <property type="entry name" value="Kelch_1"/>
    <property type="match status" value="1"/>
</dbReference>
<protein>
    <recommendedName>
        <fullName evidence="5">F-box/kelch-repeat protein</fullName>
    </recommendedName>
</protein>
<evidence type="ECO:0000313" key="4">
    <source>
        <dbReference type="EMBL" id="CAD1822523.1"/>
    </source>
</evidence>
<gene>
    <name evidence="4" type="ORF">CB5_LOCUS5734</name>
</gene>
<proteinExistence type="predicted"/>
<dbReference type="EMBL" id="LR862142">
    <property type="protein sequence ID" value="CAD1822523.1"/>
    <property type="molecule type" value="Genomic_DNA"/>
</dbReference>
<name>A0A6V7NVA4_ANACO</name>
<dbReference type="Gene3D" id="2.120.10.80">
    <property type="entry name" value="Kelch-type beta propeller"/>
    <property type="match status" value="1"/>
</dbReference>
<keyword evidence="1" id="KW-0880">Kelch repeat</keyword>